<accession>A0A6A6FNE8</accession>
<organism evidence="1 2">
    <name type="scientific">Cercospora zeae-maydis SCOH1-5</name>
    <dbReference type="NCBI Taxonomy" id="717836"/>
    <lineage>
        <taxon>Eukaryota</taxon>
        <taxon>Fungi</taxon>
        <taxon>Dikarya</taxon>
        <taxon>Ascomycota</taxon>
        <taxon>Pezizomycotina</taxon>
        <taxon>Dothideomycetes</taxon>
        <taxon>Dothideomycetidae</taxon>
        <taxon>Mycosphaerellales</taxon>
        <taxon>Mycosphaerellaceae</taxon>
        <taxon>Cercospora</taxon>
    </lineage>
</organism>
<dbReference type="Proteomes" id="UP000799539">
    <property type="component" value="Unassembled WGS sequence"/>
</dbReference>
<gene>
    <name evidence="1" type="ORF">CERZMDRAFT_90226</name>
</gene>
<proteinExistence type="predicted"/>
<name>A0A6A6FNE8_9PEZI</name>
<evidence type="ECO:0000313" key="1">
    <source>
        <dbReference type="EMBL" id="KAF2214834.1"/>
    </source>
</evidence>
<reference evidence="1" key="1">
    <citation type="journal article" date="2020" name="Stud. Mycol.">
        <title>101 Dothideomycetes genomes: a test case for predicting lifestyles and emergence of pathogens.</title>
        <authorList>
            <person name="Haridas S."/>
            <person name="Albert R."/>
            <person name="Binder M."/>
            <person name="Bloem J."/>
            <person name="Labutti K."/>
            <person name="Salamov A."/>
            <person name="Andreopoulos B."/>
            <person name="Baker S."/>
            <person name="Barry K."/>
            <person name="Bills G."/>
            <person name="Bluhm B."/>
            <person name="Cannon C."/>
            <person name="Castanera R."/>
            <person name="Culley D."/>
            <person name="Daum C."/>
            <person name="Ezra D."/>
            <person name="Gonzalez J."/>
            <person name="Henrissat B."/>
            <person name="Kuo A."/>
            <person name="Liang C."/>
            <person name="Lipzen A."/>
            <person name="Lutzoni F."/>
            <person name="Magnuson J."/>
            <person name="Mondo S."/>
            <person name="Nolan M."/>
            <person name="Ohm R."/>
            <person name="Pangilinan J."/>
            <person name="Park H.-J."/>
            <person name="Ramirez L."/>
            <person name="Alfaro M."/>
            <person name="Sun H."/>
            <person name="Tritt A."/>
            <person name="Yoshinaga Y."/>
            <person name="Zwiers L.-H."/>
            <person name="Turgeon B."/>
            <person name="Goodwin S."/>
            <person name="Spatafora J."/>
            <person name="Crous P."/>
            <person name="Grigoriev I."/>
        </authorList>
    </citation>
    <scope>NUCLEOTIDE SEQUENCE</scope>
    <source>
        <strain evidence="1">SCOH1-5</strain>
    </source>
</reference>
<sequence length="87" mass="9748">MTGDVFYLYTLARIKAFALVLSNHQGFIQQRRVLVKSARGDPGTRLPPIDFRLTSCTIPRQMPPRPDRGILCLSVDAISSDFPRGQC</sequence>
<keyword evidence="2" id="KW-1185">Reference proteome</keyword>
<dbReference type="AlphaFoldDB" id="A0A6A6FNE8"/>
<protein>
    <submittedName>
        <fullName evidence="1">Uncharacterized protein</fullName>
    </submittedName>
</protein>
<evidence type="ECO:0000313" key="2">
    <source>
        <dbReference type="Proteomes" id="UP000799539"/>
    </source>
</evidence>
<dbReference type="EMBL" id="ML992667">
    <property type="protein sequence ID" value="KAF2214834.1"/>
    <property type="molecule type" value="Genomic_DNA"/>
</dbReference>